<dbReference type="Proteomes" id="UP000234271">
    <property type="component" value="Chromosome"/>
</dbReference>
<evidence type="ECO:0000256" key="2">
    <source>
        <dbReference type="SAM" id="Coils"/>
    </source>
</evidence>
<dbReference type="AlphaFoldDB" id="A0A2N9YDU3"/>
<evidence type="ECO:0000256" key="3">
    <source>
        <dbReference type="SAM" id="SignalP"/>
    </source>
</evidence>
<gene>
    <name evidence="5" type="ORF">BLE401_07965</name>
</gene>
<organism evidence="5 6">
    <name type="scientific">Beggiatoa leptomitoformis</name>
    <dbReference type="NCBI Taxonomy" id="288004"/>
    <lineage>
        <taxon>Bacteria</taxon>
        <taxon>Pseudomonadati</taxon>
        <taxon>Pseudomonadota</taxon>
        <taxon>Gammaproteobacteria</taxon>
        <taxon>Thiotrichales</taxon>
        <taxon>Thiotrichaceae</taxon>
        <taxon>Beggiatoa</taxon>
    </lineage>
</organism>
<dbReference type="InterPro" id="IPR011990">
    <property type="entry name" value="TPR-like_helical_dom_sf"/>
</dbReference>
<evidence type="ECO:0000256" key="1">
    <source>
        <dbReference type="ARBA" id="ARBA00029447"/>
    </source>
</evidence>
<feature type="domain" description="T-SNARE coiled-coil homology" evidence="4">
    <location>
        <begin position="350"/>
        <end position="404"/>
    </location>
</feature>
<feature type="chain" id="PRO_5014789810" description="t-SNARE coiled-coil homology domain-containing protein" evidence="3">
    <location>
        <begin position="23"/>
        <end position="470"/>
    </location>
</feature>
<comment type="similarity">
    <text evidence="1">Belongs to the methyl-accepting chemotaxis (MCP) protein family.</text>
</comment>
<name>A0A2N9YDU3_9GAMM</name>
<accession>A0A2N9YDU3</accession>
<dbReference type="PROSITE" id="PS50192">
    <property type="entry name" value="T_SNARE"/>
    <property type="match status" value="1"/>
</dbReference>
<evidence type="ECO:0000313" key="5">
    <source>
        <dbReference type="EMBL" id="AUI68644.1"/>
    </source>
</evidence>
<keyword evidence="2" id="KW-0175">Coiled coil</keyword>
<dbReference type="KEGG" id="blep:AL038_16285"/>
<evidence type="ECO:0000259" key="4">
    <source>
        <dbReference type="PROSITE" id="PS50192"/>
    </source>
</evidence>
<feature type="signal peptide" evidence="3">
    <location>
        <begin position="1"/>
        <end position="22"/>
    </location>
</feature>
<dbReference type="InterPro" id="IPR000727">
    <property type="entry name" value="T_SNARE_dom"/>
</dbReference>
<reference evidence="6" key="1">
    <citation type="submission" date="2016-12" db="EMBL/GenBank/DDBJ databases">
        <title>Complete Genome Sequence of Beggiatoa leptomitiformis D-401.</title>
        <authorList>
            <person name="Fomenkov A."/>
            <person name="Vincze T."/>
            <person name="Grabovich M."/>
            <person name="Anton B.P."/>
            <person name="Dubinina G."/>
            <person name="Orlova M."/>
            <person name="Belousova E."/>
            <person name="Roberts R.J."/>
        </authorList>
    </citation>
    <scope>NUCLEOTIDE SEQUENCE [LARGE SCALE GENOMIC DNA]</scope>
    <source>
        <strain evidence="6">D-401</strain>
    </source>
</reference>
<feature type="coiled-coil region" evidence="2">
    <location>
        <begin position="359"/>
        <end position="414"/>
    </location>
</feature>
<proteinExistence type="inferred from homology"/>
<sequence length="470" mass="53480">MHKLLYCSFIAYSLLCTASAMAVVNPCQVSDKEKIIRLLNVAGETESATLCAFWLAMEQAQQTNNYEKWKAVAVKNPELDQQYGFVAYLKTWQQAQQQQQVDTYKNFMQIKPNSRFNLNAIHAIYLLAKQQDKISAYRTFMTDFPDTPQAVDALLRIHELAYAKAREKDTPEYYDAFILTFPDAVQVPEAINLAFEAEKKQILGKLADKKCTLEEFDPLCDRLANGLFNKMLKDELATHIRNREYLLLKEDLFQYTTTSSNAQAHKIVTKLLEDIKNQLDENNQKVDEMKQSVIALIIAEHKQLTGLIQQQGQELKTTIQTGNQQLTNTIQQQGQELKAVIKVHHDFMAQQFVQVNHQLEQIDQHLTRVDENVQETNQQLEKIDKNVQAVDQHLTQVNENVNKVSQEINSLQQEQFVDSVLGAVPFGKIAKPIAKLTGASLTTMKRAVEGSIRAIAPDVTATVVDYLFNS</sequence>
<dbReference type="Gene3D" id="1.25.40.10">
    <property type="entry name" value="Tetratricopeptide repeat domain"/>
    <property type="match status" value="1"/>
</dbReference>
<keyword evidence="6" id="KW-1185">Reference proteome</keyword>
<protein>
    <recommendedName>
        <fullName evidence="4">t-SNARE coiled-coil homology domain-containing protein</fullName>
    </recommendedName>
</protein>
<dbReference type="RefSeq" id="WP_062154610.1">
    <property type="nucleotide sequence ID" value="NZ_CP012373.2"/>
</dbReference>
<keyword evidence="3" id="KW-0732">Signal</keyword>
<dbReference type="OrthoDB" id="7063600at2"/>
<dbReference type="Gene3D" id="1.20.5.1070">
    <property type="entry name" value="Head and neck region of the ectodomain of NDV fusion glycoprotein"/>
    <property type="match status" value="1"/>
</dbReference>
<evidence type="ECO:0000313" key="6">
    <source>
        <dbReference type="Proteomes" id="UP000234271"/>
    </source>
</evidence>
<dbReference type="EMBL" id="CP018889">
    <property type="protein sequence ID" value="AUI68644.1"/>
    <property type="molecule type" value="Genomic_DNA"/>
</dbReference>